<dbReference type="InterPro" id="IPR020846">
    <property type="entry name" value="MFS_dom"/>
</dbReference>
<feature type="transmembrane region" description="Helical" evidence="8">
    <location>
        <begin position="169"/>
        <end position="191"/>
    </location>
</feature>
<feature type="transmembrane region" description="Helical" evidence="8">
    <location>
        <begin position="16"/>
        <end position="39"/>
    </location>
</feature>
<keyword evidence="6 8" id="KW-1133">Transmembrane helix</keyword>
<evidence type="ECO:0000256" key="6">
    <source>
        <dbReference type="ARBA" id="ARBA00022989"/>
    </source>
</evidence>
<sequence>MEITNSPQITPKQSKINIIVSVVLIVLLVGSVYISQLIFQEISQSFNINILEARLVFSLSCFCYAISFFIYGPLSDQISTRLLVIFGCIGTIFCLGISGFIQSFRLYLFIMSLTGFFAASVPAALFAYTAKTTPNKQLPQKMGLMISASIVGMIFSRSFIAILTDNSSWQFAFMIYAILIFCTCLFIPYSIKNAANNHKLSIIQAYLNATQLLLHKTIIVFLLVGFILFFIYLGISSFLTFYLKGAPYYLSSTTLGWLNFAGISAVIGATITGKLSQSIKGNKLLIICLLCISPSIIIIGLSSNLIYITIGIFSLFLFVFSAQPIIISIINQTVTVMSRGTISSLYLLACLAGGSTGTYLLGIVYEKLNWNGIINTCIILSLANIALAYLGTKLLQIAKK</sequence>
<feature type="transmembrane region" description="Helical" evidence="8">
    <location>
        <begin position="342"/>
        <end position="364"/>
    </location>
</feature>
<evidence type="ECO:0000256" key="2">
    <source>
        <dbReference type="ARBA" id="ARBA00008335"/>
    </source>
</evidence>
<protein>
    <recommendedName>
        <fullName evidence="9">Major facilitator superfamily (MFS) profile domain-containing protein</fullName>
    </recommendedName>
</protein>
<keyword evidence="7 8" id="KW-0472">Membrane</keyword>
<dbReference type="GO" id="GO:0005886">
    <property type="term" value="C:plasma membrane"/>
    <property type="evidence" value="ECO:0007669"/>
    <property type="project" value="UniProtKB-SubCell"/>
</dbReference>
<evidence type="ECO:0000256" key="1">
    <source>
        <dbReference type="ARBA" id="ARBA00004651"/>
    </source>
</evidence>
<feature type="transmembrane region" description="Helical" evidence="8">
    <location>
        <begin position="142"/>
        <end position="163"/>
    </location>
</feature>
<feature type="transmembrane region" description="Helical" evidence="8">
    <location>
        <begin position="51"/>
        <end position="70"/>
    </location>
</feature>
<evidence type="ECO:0000256" key="8">
    <source>
        <dbReference type="SAM" id="Phobius"/>
    </source>
</evidence>
<dbReference type="InterPro" id="IPR011701">
    <property type="entry name" value="MFS"/>
</dbReference>
<feature type="transmembrane region" description="Helical" evidence="8">
    <location>
        <begin position="307"/>
        <end position="330"/>
    </location>
</feature>
<organism evidence="10 11">
    <name type="scientific">Snodgrassella alvi</name>
    <dbReference type="NCBI Taxonomy" id="1196083"/>
    <lineage>
        <taxon>Bacteria</taxon>
        <taxon>Pseudomonadati</taxon>
        <taxon>Pseudomonadota</taxon>
        <taxon>Betaproteobacteria</taxon>
        <taxon>Neisseriales</taxon>
        <taxon>Neisseriaceae</taxon>
        <taxon>Snodgrassella</taxon>
    </lineage>
</organism>
<evidence type="ECO:0000256" key="5">
    <source>
        <dbReference type="ARBA" id="ARBA00022692"/>
    </source>
</evidence>
<evidence type="ECO:0000313" key="10">
    <source>
        <dbReference type="EMBL" id="PIT50216.1"/>
    </source>
</evidence>
<feature type="transmembrane region" description="Helical" evidence="8">
    <location>
        <begin position="255"/>
        <end position="272"/>
    </location>
</feature>
<dbReference type="InterPro" id="IPR036259">
    <property type="entry name" value="MFS_trans_sf"/>
</dbReference>
<name>A0A2N9XPG1_9NEIS</name>
<keyword evidence="3" id="KW-0813">Transport</keyword>
<feature type="transmembrane region" description="Helical" evidence="8">
    <location>
        <begin position="107"/>
        <end position="130"/>
    </location>
</feature>
<comment type="caution">
    <text evidence="10">The sequence shown here is derived from an EMBL/GenBank/DDBJ whole genome shotgun (WGS) entry which is preliminary data.</text>
</comment>
<proteinExistence type="inferred from homology"/>
<dbReference type="SUPFAM" id="SSF103473">
    <property type="entry name" value="MFS general substrate transporter"/>
    <property type="match status" value="1"/>
</dbReference>
<dbReference type="Gene3D" id="1.20.1250.20">
    <property type="entry name" value="MFS general substrate transporter like domains"/>
    <property type="match status" value="1"/>
</dbReference>
<feature type="domain" description="Major facilitator superfamily (MFS) profile" evidence="9">
    <location>
        <begin position="16"/>
        <end position="400"/>
    </location>
</feature>
<feature type="transmembrane region" description="Helical" evidence="8">
    <location>
        <begin position="284"/>
        <end position="301"/>
    </location>
</feature>
<dbReference type="RefSeq" id="WP_100138660.1">
    <property type="nucleotide sequence ID" value="NZ_MEIP01000002.1"/>
</dbReference>
<dbReference type="PANTHER" id="PTHR43271">
    <property type="entry name" value="BLL2771 PROTEIN"/>
    <property type="match status" value="1"/>
</dbReference>
<accession>A0A2N9XPG1</accession>
<dbReference type="Proteomes" id="UP000229970">
    <property type="component" value="Unassembled WGS sequence"/>
</dbReference>
<dbReference type="Pfam" id="PF07690">
    <property type="entry name" value="MFS_1"/>
    <property type="match status" value="1"/>
</dbReference>
<evidence type="ECO:0000256" key="4">
    <source>
        <dbReference type="ARBA" id="ARBA00022475"/>
    </source>
</evidence>
<reference evidence="10 11" key="1">
    <citation type="journal article" date="2017" name="MBio">
        <title>Type VI secretion-mediated competition in the bee gut microbiome.</title>
        <authorList>
            <person name="Steele M.I."/>
            <person name="Kwong W.K."/>
            <person name="Powell J.E."/>
            <person name="Whiteley M."/>
            <person name="Moran N.A."/>
        </authorList>
    </citation>
    <scope>NUCLEOTIDE SEQUENCE [LARGE SCALE GENOMIC DNA]</scope>
    <source>
        <strain evidence="10 11">Ruf1-X</strain>
    </source>
</reference>
<evidence type="ECO:0000313" key="11">
    <source>
        <dbReference type="Proteomes" id="UP000229970"/>
    </source>
</evidence>
<comment type="similarity">
    <text evidence="2">Belongs to the major facilitator superfamily.</text>
</comment>
<evidence type="ECO:0000256" key="3">
    <source>
        <dbReference type="ARBA" id="ARBA00022448"/>
    </source>
</evidence>
<evidence type="ECO:0000256" key="7">
    <source>
        <dbReference type="ARBA" id="ARBA00023136"/>
    </source>
</evidence>
<dbReference type="AlphaFoldDB" id="A0A2N9XPG1"/>
<gene>
    <name evidence="10" type="ORF">BHC46_00720</name>
</gene>
<dbReference type="PANTHER" id="PTHR43271:SF1">
    <property type="entry name" value="INNER MEMBRANE TRANSPORT PROTEIN YNFM"/>
    <property type="match status" value="1"/>
</dbReference>
<feature type="transmembrane region" description="Helical" evidence="8">
    <location>
        <begin position="212"/>
        <end position="235"/>
    </location>
</feature>
<keyword evidence="4" id="KW-1003">Cell membrane</keyword>
<comment type="subcellular location">
    <subcellularLocation>
        <location evidence="1">Cell membrane</location>
        <topology evidence="1">Multi-pass membrane protein</topology>
    </subcellularLocation>
</comment>
<feature type="transmembrane region" description="Helical" evidence="8">
    <location>
        <begin position="370"/>
        <end position="390"/>
    </location>
</feature>
<dbReference type="EMBL" id="MEIP01000002">
    <property type="protein sequence ID" value="PIT50216.1"/>
    <property type="molecule type" value="Genomic_DNA"/>
</dbReference>
<evidence type="ECO:0000259" key="9">
    <source>
        <dbReference type="PROSITE" id="PS50850"/>
    </source>
</evidence>
<keyword evidence="5 8" id="KW-0812">Transmembrane</keyword>
<dbReference type="GO" id="GO:0022857">
    <property type="term" value="F:transmembrane transporter activity"/>
    <property type="evidence" value="ECO:0007669"/>
    <property type="project" value="InterPro"/>
</dbReference>
<dbReference type="PROSITE" id="PS50850">
    <property type="entry name" value="MFS"/>
    <property type="match status" value="1"/>
</dbReference>
<feature type="transmembrane region" description="Helical" evidence="8">
    <location>
        <begin position="82"/>
        <end position="101"/>
    </location>
</feature>